<keyword evidence="1" id="KW-0812">Transmembrane</keyword>
<reference evidence="2 3" key="1">
    <citation type="journal article" date="2015" name="Genome Biol. Evol.">
        <title>The genome of winter moth (Operophtera brumata) provides a genomic perspective on sexual dimorphism and phenology.</title>
        <authorList>
            <person name="Derks M.F."/>
            <person name="Smit S."/>
            <person name="Salis L."/>
            <person name="Schijlen E."/>
            <person name="Bossers A."/>
            <person name="Mateman C."/>
            <person name="Pijl A.S."/>
            <person name="de Ridder D."/>
            <person name="Groenen M.A."/>
            <person name="Visser M.E."/>
            <person name="Megens H.J."/>
        </authorList>
    </citation>
    <scope>NUCLEOTIDE SEQUENCE [LARGE SCALE GENOMIC DNA]</scope>
    <source>
        <strain evidence="2">WM2013NL</strain>
        <tissue evidence="2">Head and thorax</tissue>
    </source>
</reference>
<name>A0A0L7LNL2_OPEBR</name>
<proteinExistence type="predicted"/>
<sequence length="67" mass="7776">MYRRTRISVHLPREAFFYGAVPYLVVYTFWLLAAGLPMTLLQLAMGQLSQQDPNGYENRMNASECFK</sequence>
<organism evidence="2 3">
    <name type="scientific">Operophtera brumata</name>
    <name type="common">Winter moth</name>
    <name type="synonym">Phalaena brumata</name>
    <dbReference type="NCBI Taxonomy" id="104452"/>
    <lineage>
        <taxon>Eukaryota</taxon>
        <taxon>Metazoa</taxon>
        <taxon>Ecdysozoa</taxon>
        <taxon>Arthropoda</taxon>
        <taxon>Hexapoda</taxon>
        <taxon>Insecta</taxon>
        <taxon>Pterygota</taxon>
        <taxon>Neoptera</taxon>
        <taxon>Endopterygota</taxon>
        <taxon>Lepidoptera</taxon>
        <taxon>Glossata</taxon>
        <taxon>Ditrysia</taxon>
        <taxon>Geometroidea</taxon>
        <taxon>Geometridae</taxon>
        <taxon>Larentiinae</taxon>
        <taxon>Operophtera</taxon>
    </lineage>
</organism>
<gene>
    <name evidence="2" type="ORF">OBRU01_05104</name>
</gene>
<dbReference type="EMBL" id="JTDY01000528">
    <property type="protein sequence ID" value="KOB76796.1"/>
    <property type="molecule type" value="Genomic_DNA"/>
</dbReference>
<evidence type="ECO:0000313" key="3">
    <source>
        <dbReference type="Proteomes" id="UP000037510"/>
    </source>
</evidence>
<keyword evidence="3" id="KW-1185">Reference proteome</keyword>
<dbReference type="AlphaFoldDB" id="A0A0L7LNL2"/>
<dbReference type="Proteomes" id="UP000037510">
    <property type="component" value="Unassembled WGS sequence"/>
</dbReference>
<keyword evidence="1" id="KW-1133">Transmembrane helix</keyword>
<keyword evidence="1" id="KW-0472">Membrane</keyword>
<evidence type="ECO:0000313" key="2">
    <source>
        <dbReference type="EMBL" id="KOB76796.1"/>
    </source>
</evidence>
<dbReference type="InterPro" id="IPR037272">
    <property type="entry name" value="SNS_sf"/>
</dbReference>
<feature type="transmembrane region" description="Helical" evidence="1">
    <location>
        <begin position="20"/>
        <end position="41"/>
    </location>
</feature>
<dbReference type="SUPFAM" id="SSF161070">
    <property type="entry name" value="SNF-like"/>
    <property type="match status" value="1"/>
</dbReference>
<protein>
    <submittedName>
        <fullName evidence="2">Transporter</fullName>
    </submittedName>
</protein>
<evidence type="ECO:0000256" key="1">
    <source>
        <dbReference type="SAM" id="Phobius"/>
    </source>
</evidence>
<comment type="caution">
    <text evidence="2">The sequence shown here is derived from an EMBL/GenBank/DDBJ whole genome shotgun (WGS) entry which is preliminary data.</text>
</comment>
<accession>A0A0L7LNL2</accession>